<dbReference type="AlphaFoldDB" id="A0A8J6HS67"/>
<comment type="caution">
    <text evidence="1">The sequence shown here is derived from an EMBL/GenBank/DDBJ whole genome shotgun (WGS) entry which is preliminary data.</text>
</comment>
<keyword evidence="2" id="KW-1185">Reference proteome</keyword>
<gene>
    <name evidence="1" type="ORF">G5B42_06270</name>
</gene>
<dbReference type="InterPro" id="IPR019700">
    <property type="entry name" value="Sigma-G_inhibitor_Gin"/>
</dbReference>
<name>A0A8J6HS67_9FIRM</name>
<reference evidence="1" key="1">
    <citation type="submission" date="2020-06" db="EMBL/GenBank/DDBJ databases">
        <title>Novel chitinolytic bacterium.</title>
        <authorList>
            <person name="Ungkulpasvich U."/>
            <person name="Kosugi A."/>
            <person name="Uke A."/>
        </authorList>
    </citation>
    <scope>NUCLEOTIDE SEQUENCE</scope>
    <source>
        <strain evidence="1">UUS1-1</strain>
    </source>
</reference>
<dbReference type="RefSeq" id="WP_181339600.1">
    <property type="nucleotide sequence ID" value="NZ_JAAKDE010000012.1"/>
</dbReference>
<organism evidence="1 2">
    <name type="scientific">Capillibacterium thermochitinicola</name>
    <dbReference type="NCBI Taxonomy" id="2699427"/>
    <lineage>
        <taxon>Bacteria</taxon>
        <taxon>Bacillati</taxon>
        <taxon>Bacillota</taxon>
        <taxon>Capillibacterium</taxon>
    </lineage>
</organism>
<dbReference type="EMBL" id="JAAKDE010000012">
    <property type="protein sequence ID" value="MBA2133146.1"/>
    <property type="molecule type" value="Genomic_DNA"/>
</dbReference>
<evidence type="ECO:0000313" key="2">
    <source>
        <dbReference type="Proteomes" id="UP000657177"/>
    </source>
</evidence>
<evidence type="ECO:0000313" key="1">
    <source>
        <dbReference type="EMBL" id="MBA2133146.1"/>
    </source>
</evidence>
<proteinExistence type="predicted"/>
<dbReference type="Pfam" id="PF10764">
    <property type="entry name" value="Gin"/>
    <property type="match status" value="1"/>
</dbReference>
<accession>A0A8J6HS67</accession>
<dbReference type="Proteomes" id="UP000657177">
    <property type="component" value="Unassembled WGS sequence"/>
</dbReference>
<protein>
    <submittedName>
        <fullName evidence="1">CsfB protein</fullName>
    </submittedName>
</protein>
<sequence>MDDKVSCSFCGQITCGGLRIHGEVICPACEKRLAQLNVADEDYPQWLAGFRILWHKWLKGM</sequence>